<gene>
    <name evidence="1" type="ORF">GXM_09121</name>
</gene>
<dbReference type="KEGG" id="nsh:GXM_09121"/>
<protein>
    <submittedName>
        <fullName evidence="1">Uncharacterized protein</fullName>
    </submittedName>
</protein>
<organism evidence="1 2">
    <name type="scientific">Nostoc sphaeroides CCNUC1</name>
    <dbReference type="NCBI Taxonomy" id="2653204"/>
    <lineage>
        <taxon>Bacteria</taxon>
        <taxon>Bacillati</taxon>
        <taxon>Cyanobacteriota</taxon>
        <taxon>Cyanophyceae</taxon>
        <taxon>Nostocales</taxon>
        <taxon>Nostocaceae</taxon>
        <taxon>Nostoc</taxon>
    </lineage>
</organism>
<name>A0A5P8WFM0_9NOSO</name>
<dbReference type="Proteomes" id="UP000326678">
    <property type="component" value="Chromosome Gxm2"/>
</dbReference>
<dbReference type="AlphaFoldDB" id="A0A5P8WFM0"/>
<evidence type="ECO:0000313" key="2">
    <source>
        <dbReference type="Proteomes" id="UP000326678"/>
    </source>
</evidence>
<accession>A0A5P8WFM0</accession>
<dbReference type="EMBL" id="CP045227">
    <property type="protein sequence ID" value="QFS51627.1"/>
    <property type="molecule type" value="Genomic_DNA"/>
</dbReference>
<dbReference type="RefSeq" id="WP_152592068.1">
    <property type="nucleotide sequence ID" value="NZ_CP045227.1"/>
</dbReference>
<keyword evidence="2" id="KW-1185">Reference proteome</keyword>
<reference evidence="1 2" key="1">
    <citation type="submission" date="2019-10" db="EMBL/GenBank/DDBJ databases">
        <title>Genomic and transcriptomic insights into the perfect genentic adaptation of a filamentous nitrogen-fixing cyanobacterium to rice fields.</title>
        <authorList>
            <person name="Chen Z."/>
        </authorList>
    </citation>
    <scope>NUCLEOTIDE SEQUENCE [LARGE SCALE GENOMIC DNA]</scope>
    <source>
        <strain evidence="1">CCNUC1</strain>
    </source>
</reference>
<proteinExistence type="predicted"/>
<evidence type="ECO:0000313" key="1">
    <source>
        <dbReference type="EMBL" id="QFS51627.1"/>
    </source>
</evidence>
<sequence>MSNLPVFQLLLQDNPNLFSTEGLSSLLQDCLRLRYSKRHKFIYPSLLDRRVYLELAGLGNGNAKHDEIIHRIMTDPKGWCLDAPSSVHEGARFYESMGKIFGANFGTELFLYHTIRDNIQDIQKNLAISGVSQRNISIRDCLFSYPIVEDQLLTLESDRIILQKAVPEIIQFFVSLVQIAPAYNLFLVNKDKRNIHASVTTVESYAPKAVIADIYAESCNWEKSEQNCWRGKSTFRKDPDEVHLYLHLDHKENEIIYFKAVYPDLSRFTRFAEVA</sequence>